<accession>A0A161RST0</accession>
<dbReference type="EMBL" id="LRFC01000012">
    <property type="protein sequence ID" value="KZE67104.1"/>
    <property type="molecule type" value="Genomic_DNA"/>
</dbReference>
<name>A0A161RST0_9BACL</name>
<dbReference type="Proteomes" id="UP000076567">
    <property type="component" value="Unassembled WGS sequence"/>
</dbReference>
<evidence type="ECO:0000313" key="3">
    <source>
        <dbReference type="Proteomes" id="UP000076567"/>
    </source>
</evidence>
<keyword evidence="3" id="KW-1185">Reference proteome</keyword>
<protein>
    <submittedName>
        <fullName evidence="2">Uncharacterized protein</fullName>
    </submittedName>
</protein>
<evidence type="ECO:0000313" key="2">
    <source>
        <dbReference type="EMBL" id="KZE67104.1"/>
    </source>
</evidence>
<dbReference type="RefSeq" id="WP_066239700.1">
    <property type="nucleotide sequence ID" value="NZ_LRFC01000012.1"/>
</dbReference>
<organism evidence="2 3">
    <name type="scientific">Fictibacillus phosphorivorans</name>
    <dbReference type="NCBI Taxonomy" id="1221500"/>
    <lineage>
        <taxon>Bacteria</taxon>
        <taxon>Bacillati</taxon>
        <taxon>Bacillota</taxon>
        <taxon>Bacilli</taxon>
        <taxon>Bacillales</taxon>
        <taxon>Fictibacillaceae</taxon>
        <taxon>Fictibacillus</taxon>
    </lineage>
</organism>
<feature type="coiled-coil region" evidence="1">
    <location>
        <begin position="49"/>
        <end position="128"/>
    </location>
</feature>
<proteinExistence type="predicted"/>
<dbReference type="OrthoDB" id="1650483at2"/>
<sequence>MKFDTSLINKKWVYLGLIALVLVVVSSVAAHSVGFNNASVLLYDKKVTADEIDGEITELRSELKNIEEKVEAMEEEESNKQAELDGLQMKYEEVSGLVSQKENIQKEIDTLVNQVDEKNGELKKISGEVSNKKSVLDKLNKGILAKKKEPRTLVAGVFEAGKDIPPGRYKVEPVNGFGNYFVNGGSKVNIILGRGDDLFLPEYVFELYEGDEIEATLSVKYTLVE</sequence>
<dbReference type="Gene3D" id="1.10.287.1490">
    <property type="match status" value="1"/>
</dbReference>
<reference evidence="3" key="1">
    <citation type="submission" date="2016-01" db="EMBL/GenBank/DDBJ databases">
        <title>Draft genome of Chromobacterium sp. F49.</title>
        <authorList>
            <person name="Hong K.W."/>
        </authorList>
    </citation>
    <scope>NUCLEOTIDE SEQUENCE [LARGE SCALE GENOMIC DNA]</scope>
    <source>
        <strain evidence="3">P7IIIA</strain>
    </source>
</reference>
<comment type="caution">
    <text evidence="2">The sequence shown here is derived from an EMBL/GenBank/DDBJ whole genome shotgun (WGS) entry which is preliminary data.</text>
</comment>
<dbReference type="AlphaFoldDB" id="A0A161RST0"/>
<gene>
    <name evidence="2" type="ORF">AWM68_04395</name>
</gene>
<keyword evidence="1" id="KW-0175">Coiled coil</keyword>
<evidence type="ECO:0000256" key="1">
    <source>
        <dbReference type="SAM" id="Coils"/>
    </source>
</evidence>